<dbReference type="Gene3D" id="3.40.50.300">
    <property type="entry name" value="P-loop containing nucleotide triphosphate hydrolases"/>
    <property type="match status" value="1"/>
</dbReference>
<keyword evidence="3" id="KW-0547">Nucleotide-binding</keyword>
<dbReference type="InterPro" id="IPR003593">
    <property type="entry name" value="AAA+_ATPase"/>
</dbReference>
<dbReference type="InterPro" id="IPR050153">
    <property type="entry name" value="Metal_Ion_Import_ABC"/>
</dbReference>
<dbReference type="PROSITE" id="PS00211">
    <property type="entry name" value="ABC_TRANSPORTER_1"/>
    <property type="match status" value="1"/>
</dbReference>
<comment type="caution">
    <text evidence="6">The sequence shown here is derived from an EMBL/GenBank/DDBJ whole genome shotgun (WGS) entry which is preliminary data.</text>
</comment>
<evidence type="ECO:0000256" key="1">
    <source>
        <dbReference type="ARBA" id="ARBA00005417"/>
    </source>
</evidence>
<dbReference type="EMBL" id="WBJZ01000018">
    <property type="protein sequence ID" value="KAB1654558.1"/>
    <property type="molecule type" value="Genomic_DNA"/>
</dbReference>
<keyword evidence="2" id="KW-0813">Transport</keyword>
<evidence type="ECO:0000256" key="2">
    <source>
        <dbReference type="ARBA" id="ARBA00022448"/>
    </source>
</evidence>
<keyword evidence="7" id="KW-1185">Reference proteome</keyword>
<gene>
    <name evidence="6" type="ORF">F8O01_13465</name>
</gene>
<dbReference type="GO" id="GO:0016887">
    <property type="term" value="F:ATP hydrolysis activity"/>
    <property type="evidence" value="ECO:0007669"/>
    <property type="project" value="InterPro"/>
</dbReference>
<dbReference type="Proteomes" id="UP000467240">
    <property type="component" value="Unassembled WGS sequence"/>
</dbReference>
<dbReference type="AlphaFoldDB" id="A0A7J5BPB0"/>
<name>A0A7J5BPB0_9MICO</name>
<dbReference type="OrthoDB" id="5296765at2"/>
<dbReference type="PROSITE" id="PS50893">
    <property type="entry name" value="ABC_TRANSPORTER_2"/>
    <property type="match status" value="1"/>
</dbReference>
<dbReference type="SMART" id="SM00382">
    <property type="entry name" value="AAA"/>
    <property type="match status" value="1"/>
</dbReference>
<feature type="domain" description="ABC transporter" evidence="5">
    <location>
        <begin position="3"/>
        <end position="241"/>
    </location>
</feature>
<accession>A0A7J5BPB0</accession>
<dbReference type="PANTHER" id="PTHR42734:SF6">
    <property type="entry name" value="MOLYBDATE IMPORT ATP-BINDING PROTEIN MOLC"/>
    <property type="match status" value="1"/>
</dbReference>
<dbReference type="GO" id="GO:0005524">
    <property type="term" value="F:ATP binding"/>
    <property type="evidence" value="ECO:0007669"/>
    <property type="project" value="UniProtKB-KW"/>
</dbReference>
<reference evidence="6 7" key="1">
    <citation type="submission" date="2019-09" db="EMBL/GenBank/DDBJ databases">
        <title>Phylogeny of genus Pseudoclavibacter and closely related genus.</title>
        <authorList>
            <person name="Li Y."/>
        </authorList>
    </citation>
    <scope>NUCLEOTIDE SEQUENCE [LARGE SCALE GENOMIC DNA]</scope>
    <source>
        <strain evidence="6 7">DSM 23821</strain>
    </source>
</reference>
<organism evidence="6 7">
    <name type="scientific">Pseudoclavibacter chungangensis</name>
    <dbReference type="NCBI Taxonomy" id="587635"/>
    <lineage>
        <taxon>Bacteria</taxon>
        <taxon>Bacillati</taxon>
        <taxon>Actinomycetota</taxon>
        <taxon>Actinomycetes</taxon>
        <taxon>Micrococcales</taxon>
        <taxon>Microbacteriaceae</taxon>
        <taxon>Pseudoclavibacter</taxon>
    </lineage>
</organism>
<evidence type="ECO:0000313" key="7">
    <source>
        <dbReference type="Proteomes" id="UP000467240"/>
    </source>
</evidence>
<dbReference type="InterPro" id="IPR027417">
    <property type="entry name" value="P-loop_NTPase"/>
</dbReference>
<evidence type="ECO:0000259" key="5">
    <source>
        <dbReference type="PROSITE" id="PS50893"/>
    </source>
</evidence>
<dbReference type="InterPro" id="IPR017871">
    <property type="entry name" value="ABC_transporter-like_CS"/>
</dbReference>
<sequence>MTLHVESGTFGYGRRAPVLDGVEFEVESGRLLAVLGPNGVGKMTLLRCLVGLLPWRSGRTLLDGVDASTLTQRERWSRFAFVPQARSAVTLALSGLDMVTIGRAAHLGPFAQPSKADVALAEETMKRIGIAHLGGVPCGDMSGGQFQMVLIARALVGEPTVLVLDEPETGLDFRNQLIVLDLLDELVHRDGLVVVMNTHYPSHALRVADDALLLSRGAPPVWGTAAEVLTAERLGAAFGVRVEIVRQEFDGIVHESVLPLEVT</sequence>
<dbReference type="InterPro" id="IPR003439">
    <property type="entry name" value="ABC_transporter-like_ATP-bd"/>
</dbReference>
<evidence type="ECO:0000256" key="4">
    <source>
        <dbReference type="ARBA" id="ARBA00022840"/>
    </source>
</evidence>
<dbReference type="RefSeq" id="WP_158041474.1">
    <property type="nucleotide sequence ID" value="NZ_JACCFV010000001.1"/>
</dbReference>
<dbReference type="Pfam" id="PF00005">
    <property type="entry name" value="ABC_tran"/>
    <property type="match status" value="1"/>
</dbReference>
<proteinExistence type="inferred from homology"/>
<keyword evidence="4 6" id="KW-0067">ATP-binding</keyword>
<dbReference type="SUPFAM" id="SSF52540">
    <property type="entry name" value="P-loop containing nucleoside triphosphate hydrolases"/>
    <property type="match status" value="1"/>
</dbReference>
<evidence type="ECO:0000313" key="6">
    <source>
        <dbReference type="EMBL" id="KAB1654558.1"/>
    </source>
</evidence>
<evidence type="ECO:0000256" key="3">
    <source>
        <dbReference type="ARBA" id="ARBA00022741"/>
    </source>
</evidence>
<dbReference type="PANTHER" id="PTHR42734">
    <property type="entry name" value="METAL TRANSPORT SYSTEM ATP-BINDING PROTEIN TM_0124-RELATED"/>
    <property type="match status" value="1"/>
</dbReference>
<comment type="similarity">
    <text evidence="1">Belongs to the ABC transporter superfamily.</text>
</comment>
<protein>
    <submittedName>
        <fullName evidence="6">ABC transporter ATP-binding protein</fullName>
    </submittedName>
</protein>